<dbReference type="PANTHER" id="PTHR15185">
    <property type="entry name" value="BCL9"/>
    <property type="match status" value="1"/>
</dbReference>
<comment type="subcellular location">
    <subcellularLocation>
        <location evidence="1">Nucleus</location>
    </subcellularLocation>
</comment>
<gene>
    <name evidence="6" type="ORF">ATANTOWER_005494</name>
</gene>
<feature type="region of interest" description="Disordered" evidence="4">
    <location>
        <begin position="782"/>
        <end position="1039"/>
    </location>
</feature>
<accession>A0ABU7CEC6</accession>
<keyword evidence="3" id="KW-0539">Nucleus</keyword>
<feature type="compositionally biased region" description="Polar residues" evidence="4">
    <location>
        <begin position="1274"/>
        <end position="1287"/>
    </location>
</feature>
<evidence type="ECO:0000256" key="4">
    <source>
        <dbReference type="SAM" id="MobiDB-lite"/>
    </source>
</evidence>
<feature type="compositionally biased region" description="Polar residues" evidence="4">
    <location>
        <begin position="928"/>
        <end position="972"/>
    </location>
</feature>
<dbReference type="InterPro" id="IPR024670">
    <property type="entry name" value="BCL9_beta-catenin-bd_dom"/>
</dbReference>
<feature type="compositionally biased region" description="Low complexity" evidence="4">
    <location>
        <begin position="1288"/>
        <end position="1299"/>
    </location>
</feature>
<evidence type="ECO:0000259" key="5">
    <source>
        <dbReference type="Pfam" id="PF11502"/>
    </source>
</evidence>
<feature type="region of interest" description="Disordered" evidence="4">
    <location>
        <begin position="1142"/>
        <end position="1304"/>
    </location>
</feature>
<sequence length="1462" mass="153773">MLTDNKVANHGKQVSSDGRSQIPGVQQQQGAAALPSSKGGLPGIHGAKSSQFSHGNPGPKASGQSGSGGMLKTKSKRERSISIDSGESRSAAPTPALEPDAKGEGVMRSKRRCVLTKKQPYSGDEWCSGPDTDDEDKPHTGSQRPIQGHSERLPAGHMAESGAAVVGSAQGLKAELLQPSQQRVYVFTTNLANSAAEAVMKGQSDSILLFHQQNVPNSKLEQGYPQGKLPNLPEKVSSSGSPLTGTPKSQSGTPRPASAGVGGPLLPAGTPSSAGHSDNESSQARPAGAPSNYNGAPQRTDGGFKATPAGSDPGSGNATGAMGLPGAAASPSGSSSILSAHLQSDAVQRSGSRSIDCLSKEQLEHRERSLQTLRDIERLFLRTGDPRASNSSSGPNNSSNLNNSTERSGTEDTEIGTNTSGNCGSMLPSAPLRVMKKYEEPLQSIISQTQSLGGPVLDNPHMDSHFNLLPHPHHQMPSPGDTMSPLIGQEGLTREQMAWRKLKEEYYQEKRRQQEIEHPGPPQHFRMIPEVAMHSGPIIMRGPPPPYHSKLGDQQWGSGNMMRREVGGNGKLFDLHQEGPRGPRFLGQIQRGQPGGGGFPGSMEGLGPQRTIRPGVIWLEDMPNNISSGGTFHGCYPGGASQHFQDDSELLTREEMFRIMEKRQMQAVSRYELDRLAKQQQQGNMGSRIIDSFGGPDFPNLGIGRGPPSGRVDPMDFPGSRDIMVSPGACHPMRDLVDSPLGSSIPISMNPQMNLQQQQQMMLSQRLRGGPGGGGPLGDMFGPGDISASQSGRGGNKGMMPGPDGPFQFPGQGPFSGGQVDGPFLPQPGPEMFGPGQPGPNQLGATSRLSHLPQTEGLRGADLGSRNAPEMSGSVNPLTSPAVPPPHQLKSPSLNQEPSPLLPSPSAPGLKSPLSSAGHHPSFPPTSGAGTPCSSSLKSPQMMGSSNLGLHSPSASPGQLKSPAMTVSSPGWTSPKAALPSPGAPTSGKPVGNGGSSSAERGQPHPPRSSSSTPLSQPATMNATMPFTSSPGAPSSQNPLSLIMSQMSKYAVPSSTPLYHDAIKTIATSDDEMLPDRPLLSGVTIGGNMGNTQMSQILNCQGSIGPQNEPQSPMGLVSQNQQHLSHDASGPELGMPAMSSVIMRGGAPDGMGPSSVSPLSAAFPRMQPTSHGPMHSPIGGMPQNFPQSNDDILPHQQLQMLNKGHHHQRASHPSDSFPSLPLGDGPDLSEVIRPTHTGIPEFDLSRIIPSDKPSSTLQYFPKSEPHQNRHHGPPSQQHTPQQLLKQLSSSGPQHSSGPSCNPHLASLQSMAEQQLPLHPSHGGLRQSMGVPQGGSRAMMSGGGIAPMCPPGHMMGRTGMMPQQQQQTMLANNLLHHPSGPYPGMMPPQQHPHNLMTQQNIMMMQAKQRSMSIPGEPFGHQGPMVGPPHPQAGMMGQQSLRQRGMSLDSPISYGSGSMANMPF</sequence>
<feature type="region of interest" description="Disordered" evidence="4">
    <location>
        <begin position="1317"/>
        <end position="1339"/>
    </location>
</feature>
<feature type="compositionally biased region" description="Low complexity" evidence="4">
    <location>
        <begin position="907"/>
        <end position="916"/>
    </location>
</feature>
<protein>
    <recommendedName>
        <fullName evidence="5">B-cell lymphoma 9 beta-catenin binding domain-containing protein</fullName>
    </recommendedName>
</protein>
<reference evidence="6 7" key="1">
    <citation type="submission" date="2021-07" db="EMBL/GenBank/DDBJ databases">
        <authorList>
            <person name="Palmer J.M."/>
        </authorList>
    </citation>
    <scope>NUCLEOTIDE SEQUENCE [LARGE SCALE GENOMIC DNA]</scope>
    <source>
        <strain evidence="6 7">AT_MEX2019</strain>
        <tissue evidence="6">Muscle</tissue>
    </source>
</reference>
<feature type="region of interest" description="Disordered" evidence="4">
    <location>
        <begin position="383"/>
        <end position="428"/>
    </location>
</feature>
<evidence type="ECO:0000256" key="2">
    <source>
        <dbReference type="ARBA" id="ARBA00009200"/>
    </source>
</evidence>
<feature type="compositionally biased region" description="Low complexity" evidence="4">
    <location>
        <begin position="320"/>
        <end position="336"/>
    </location>
</feature>
<feature type="region of interest" description="Disordered" evidence="4">
    <location>
        <begin position="1"/>
        <end position="152"/>
    </location>
</feature>
<evidence type="ECO:0000256" key="3">
    <source>
        <dbReference type="ARBA" id="ARBA00023242"/>
    </source>
</evidence>
<dbReference type="PANTHER" id="PTHR15185:SF3">
    <property type="entry name" value="B-CELL CLL_LYMPHOMA 9-LIKE PROTEIN"/>
    <property type="match status" value="1"/>
</dbReference>
<dbReference type="Pfam" id="PF11502">
    <property type="entry name" value="BCL9"/>
    <property type="match status" value="1"/>
</dbReference>
<dbReference type="Proteomes" id="UP001345963">
    <property type="component" value="Unassembled WGS sequence"/>
</dbReference>
<dbReference type="InterPro" id="IPR013083">
    <property type="entry name" value="Znf_RING/FYVE/PHD"/>
</dbReference>
<organism evidence="6 7">
    <name type="scientific">Ataeniobius toweri</name>
    <dbReference type="NCBI Taxonomy" id="208326"/>
    <lineage>
        <taxon>Eukaryota</taxon>
        <taxon>Metazoa</taxon>
        <taxon>Chordata</taxon>
        <taxon>Craniata</taxon>
        <taxon>Vertebrata</taxon>
        <taxon>Euteleostomi</taxon>
        <taxon>Actinopterygii</taxon>
        <taxon>Neopterygii</taxon>
        <taxon>Teleostei</taxon>
        <taxon>Neoteleostei</taxon>
        <taxon>Acanthomorphata</taxon>
        <taxon>Ovalentaria</taxon>
        <taxon>Atherinomorphae</taxon>
        <taxon>Cyprinodontiformes</taxon>
        <taxon>Goodeidae</taxon>
        <taxon>Ataeniobius</taxon>
    </lineage>
</organism>
<evidence type="ECO:0000313" key="6">
    <source>
        <dbReference type="EMBL" id="MED6260159.1"/>
    </source>
</evidence>
<feature type="compositionally biased region" description="Polar residues" evidence="4">
    <location>
        <begin position="236"/>
        <end position="253"/>
    </location>
</feature>
<feature type="compositionally biased region" description="Polar residues" evidence="4">
    <location>
        <begin position="1008"/>
        <end position="1039"/>
    </location>
</feature>
<feature type="compositionally biased region" description="Polar residues" evidence="4">
    <location>
        <begin position="270"/>
        <end position="284"/>
    </location>
</feature>
<comment type="caution">
    <text evidence="6">The sequence shown here is derived from an EMBL/GenBank/DDBJ whole genome shotgun (WGS) entry which is preliminary data.</text>
</comment>
<evidence type="ECO:0000313" key="7">
    <source>
        <dbReference type="Proteomes" id="UP001345963"/>
    </source>
</evidence>
<feature type="compositionally biased region" description="Low complexity" evidence="4">
    <location>
        <begin position="389"/>
        <end position="404"/>
    </location>
</feature>
<name>A0ABU7CEC6_9TELE</name>
<dbReference type="EMBL" id="JAHUTI010088673">
    <property type="protein sequence ID" value="MED6260159.1"/>
    <property type="molecule type" value="Genomic_DNA"/>
</dbReference>
<feature type="compositionally biased region" description="Polar residues" evidence="4">
    <location>
        <begin position="12"/>
        <end position="30"/>
    </location>
</feature>
<keyword evidence="7" id="KW-1185">Reference proteome</keyword>
<feature type="domain" description="B-cell lymphoma 9 beta-catenin binding" evidence="5">
    <location>
        <begin position="358"/>
        <end position="386"/>
    </location>
</feature>
<comment type="similarity">
    <text evidence="2">Belongs to the BCL9 family.</text>
</comment>
<dbReference type="Gene3D" id="3.30.40.10">
    <property type="entry name" value="Zinc/RING finger domain, C3HC4 (zinc finger)"/>
    <property type="match status" value="1"/>
</dbReference>
<feature type="compositionally biased region" description="Low complexity" evidence="4">
    <location>
        <begin position="801"/>
        <end position="813"/>
    </location>
</feature>
<evidence type="ECO:0000256" key="1">
    <source>
        <dbReference type="ARBA" id="ARBA00004123"/>
    </source>
</evidence>
<feature type="region of interest" description="Disordered" evidence="4">
    <location>
        <begin position="218"/>
        <end position="336"/>
    </location>
</feature>
<feature type="compositionally biased region" description="Polar residues" evidence="4">
    <location>
        <begin position="839"/>
        <end position="853"/>
    </location>
</feature>
<dbReference type="InterPro" id="IPR015668">
    <property type="entry name" value="Bcl-9/Bcl-9l"/>
</dbReference>
<feature type="compositionally biased region" description="Polar residues" evidence="4">
    <location>
        <begin position="1184"/>
        <end position="1200"/>
    </location>
</feature>
<proteinExistence type="inferred from homology"/>